<organism evidence="8 9">
    <name type="scientific">Thermochromatium tepidum ATCC 43061</name>
    <dbReference type="NCBI Taxonomy" id="316276"/>
    <lineage>
        <taxon>Bacteria</taxon>
        <taxon>Pseudomonadati</taxon>
        <taxon>Pseudomonadota</taxon>
        <taxon>Gammaproteobacteria</taxon>
        <taxon>Chromatiales</taxon>
        <taxon>Chromatiaceae</taxon>
        <taxon>Thermochromatium</taxon>
    </lineage>
</organism>
<dbReference type="AlphaFoldDB" id="A0A6I6EFR4"/>
<keyword evidence="3" id="KW-0175">Coiled coil</keyword>
<feature type="domain" description="Multidrug resistance protein MdtA-like barrel-sandwich hybrid" evidence="5">
    <location>
        <begin position="91"/>
        <end position="222"/>
    </location>
</feature>
<dbReference type="GO" id="GO:0022857">
    <property type="term" value="F:transmembrane transporter activity"/>
    <property type="evidence" value="ECO:0007669"/>
    <property type="project" value="InterPro"/>
</dbReference>
<feature type="domain" description="Multidrug resistance protein MdtA-like beta-barrel" evidence="6">
    <location>
        <begin position="236"/>
        <end position="323"/>
    </location>
</feature>
<comment type="subcellular location">
    <subcellularLocation>
        <location evidence="1">Cell inner membrane</location>
        <topology evidence="1">Lipid-anchor</topology>
    </subcellularLocation>
</comment>
<reference evidence="8 9" key="1">
    <citation type="submission" date="2019-12" db="EMBL/GenBank/DDBJ databases">
        <title>The complete genome of the thermophilic, anoxygenic phototrophic gammaproteobacterium Thermochromatium tepidum.</title>
        <authorList>
            <person name="Sattley W.M."/>
            <person name="Swingley W.D."/>
            <person name="Burchell B.M."/>
            <person name="Gurbani S.A."/>
            <person name="Kujawa C.M."/>
            <person name="Nuccio D.A."/>
            <person name="Schladweiler J."/>
            <person name="Shaffer K.N."/>
            <person name="Stokes L.M."/>
            <person name="Touchman J.W."/>
            <person name="Blankenship R.E."/>
            <person name="Madigan M.T."/>
        </authorList>
    </citation>
    <scope>NUCLEOTIDE SEQUENCE [LARGE SCALE GENOMIC DNA]</scope>
    <source>
        <strain evidence="8 9">ATCC 43061</strain>
    </source>
</reference>
<dbReference type="Gene3D" id="2.40.420.20">
    <property type="match status" value="1"/>
</dbReference>
<dbReference type="PANTHER" id="PTHR30158">
    <property type="entry name" value="ACRA/E-RELATED COMPONENT OF DRUG EFFLUX TRANSPORTER"/>
    <property type="match status" value="1"/>
</dbReference>
<feature type="domain" description="Multidrug resistance protein MdtA-like C-terminal permuted SH3" evidence="7">
    <location>
        <begin position="328"/>
        <end position="387"/>
    </location>
</feature>
<dbReference type="Proteomes" id="UP000426424">
    <property type="component" value="Chromosome"/>
</dbReference>
<dbReference type="Pfam" id="PF25967">
    <property type="entry name" value="RND-MFP_C"/>
    <property type="match status" value="1"/>
</dbReference>
<sequence>MPAHAMSERQLSTTRSSWFSRLPLPISVSSRCVQAEVLWAVLTLTLTGCEPAPTPPAQHELPPPSVIAVAAETKTIEEEARFVGRVVAVDRVELRARVEGFLKERRFQEGQAVAVGEVLFVIEPDQYQAVVKQREADLEKAKADAQNAEAQLKRGQELLDQKNIAQAKVDELQAAAAVAKASIAQAEAALTAARLDLSYTQITAPIAGRIGLSKLSVGNLVGPSSGVLATIVSRDPIYVQFPVTQRDLLAARRQIESKGGDPRKVVIQVRLPDGQLYAHSGHLDFVDVTTDRTTDSVTLRASLPNPEGLLVDGQYVGVVVQSGEPEAAILIPQSALQVDQQGLYVLIVDADNTARIRRVQTGQTKGAEIAITQGLNVGDLVIVEGTQGVTPGRLVKAAPPQKSETGTKP</sequence>
<evidence type="ECO:0000259" key="4">
    <source>
        <dbReference type="Pfam" id="PF25876"/>
    </source>
</evidence>
<dbReference type="GO" id="GO:0005886">
    <property type="term" value="C:plasma membrane"/>
    <property type="evidence" value="ECO:0007669"/>
    <property type="project" value="TreeGrafter"/>
</dbReference>
<dbReference type="PANTHER" id="PTHR30158:SF3">
    <property type="entry name" value="MULTIDRUG EFFLUX PUMP SUBUNIT ACRA-RELATED"/>
    <property type="match status" value="1"/>
</dbReference>
<dbReference type="RefSeq" id="WP_153975983.1">
    <property type="nucleotide sequence ID" value="NZ_CP039268.1"/>
</dbReference>
<dbReference type="GO" id="GO:0030313">
    <property type="term" value="C:cell envelope"/>
    <property type="evidence" value="ECO:0007669"/>
    <property type="project" value="UniProtKB-SubCell"/>
</dbReference>
<gene>
    <name evidence="8" type="ORF">E6P07_12935</name>
</gene>
<dbReference type="InterPro" id="IPR058624">
    <property type="entry name" value="MdtA-like_HH"/>
</dbReference>
<dbReference type="Gene3D" id="2.40.30.170">
    <property type="match status" value="1"/>
</dbReference>
<dbReference type="Pfam" id="PF25876">
    <property type="entry name" value="HH_MFP_RND"/>
    <property type="match status" value="1"/>
</dbReference>
<dbReference type="InterPro" id="IPR058626">
    <property type="entry name" value="MdtA-like_b-barrel"/>
</dbReference>
<protein>
    <submittedName>
        <fullName evidence="8">Efflux RND transporter periplasmic adaptor subunit</fullName>
    </submittedName>
</protein>
<keyword evidence="9" id="KW-1185">Reference proteome</keyword>
<evidence type="ECO:0000313" key="8">
    <source>
        <dbReference type="EMBL" id="QGU33799.1"/>
    </source>
</evidence>
<evidence type="ECO:0000259" key="5">
    <source>
        <dbReference type="Pfam" id="PF25917"/>
    </source>
</evidence>
<dbReference type="KEGG" id="ttp:E6P07_12935"/>
<dbReference type="InterPro" id="IPR006143">
    <property type="entry name" value="RND_pump_MFP"/>
</dbReference>
<dbReference type="NCBIfam" id="TIGR01730">
    <property type="entry name" value="RND_mfp"/>
    <property type="match status" value="1"/>
</dbReference>
<dbReference type="Gene3D" id="1.10.287.470">
    <property type="entry name" value="Helix hairpin bin"/>
    <property type="match status" value="1"/>
</dbReference>
<evidence type="ECO:0000256" key="2">
    <source>
        <dbReference type="ARBA" id="ARBA00009477"/>
    </source>
</evidence>
<dbReference type="Gene3D" id="2.40.50.100">
    <property type="match status" value="1"/>
</dbReference>
<evidence type="ECO:0000259" key="6">
    <source>
        <dbReference type="Pfam" id="PF25944"/>
    </source>
</evidence>
<dbReference type="Pfam" id="PF25917">
    <property type="entry name" value="BSH_RND"/>
    <property type="match status" value="1"/>
</dbReference>
<dbReference type="SUPFAM" id="SSF111369">
    <property type="entry name" value="HlyD-like secretion proteins"/>
    <property type="match status" value="1"/>
</dbReference>
<dbReference type="OrthoDB" id="9800613at2"/>
<dbReference type="Pfam" id="PF25944">
    <property type="entry name" value="Beta-barrel_RND"/>
    <property type="match status" value="1"/>
</dbReference>
<name>A0A6I6EFR4_THETI</name>
<evidence type="ECO:0000256" key="3">
    <source>
        <dbReference type="SAM" id="Coils"/>
    </source>
</evidence>
<dbReference type="InterPro" id="IPR058625">
    <property type="entry name" value="MdtA-like_BSH"/>
</dbReference>
<evidence type="ECO:0000256" key="1">
    <source>
        <dbReference type="ARBA" id="ARBA00004519"/>
    </source>
</evidence>
<proteinExistence type="inferred from homology"/>
<dbReference type="EMBL" id="CP039268">
    <property type="protein sequence ID" value="QGU33799.1"/>
    <property type="molecule type" value="Genomic_DNA"/>
</dbReference>
<dbReference type="InterPro" id="IPR058627">
    <property type="entry name" value="MdtA-like_C"/>
</dbReference>
<dbReference type="GO" id="GO:0046677">
    <property type="term" value="P:response to antibiotic"/>
    <property type="evidence" value="ECO:0007669"/>
    <property type="project" value="TreeGrafter"/>
</dbReference>
<accession>A0A6I6EFR4</accession>
<feature type="coiled-coil region" evidence="3">
    <location>
        <begin position="131"/>
        <end position="189"/>
    </location>
</feature>
<comment type="similarity">
    <text evidence="2">Belongs to the membrane fusion protein (MFP) (TC 8.A.1) family.</text>
</comment>
<evidence type="ECO:0000313" key="9">
    <source>
        <dbReference type="Proteomes" id="UP000426424"/>
    </source>
</evidence>
<evidence type="ECO:0000259" key="7">
    <source>
        <dbReference type="Pfam" id="PF25967"/>
    </source>
</evidence>
<feature type="domain" description="Multidrug resistance protein MdtA-like alpha-helical hairpin" evidence="4">
    <location>
        <begin position="132"/>
        <end position="200"/>
    </location>
</feature>